<reference evidence="2 3" key="1">
    <citation type="journal article" date="2018" name="Microbiome">
        <title>Fine metagenomic profile of the Mediterranean stratified and mixed water columns revealed by assembly and recruitment.</title>
        <authorList>
            <person name="Haro-Moreno J.M."/>
            <person name="Lopez-Perez M."/>
            <person name="De La Torre J.R."/>
            <person name="Picazo A."/>
            <person name="Camacho A."/>
            <person name="Rodriguez-Valera F."/>
        </authorList>
    </citation>
    <scope>NUCLEOTIDE SEQUENCE [LARGE SCALE GENOMIC DNA]</scope>
    <source>
        <strain evidence="2">MED-G84</strain>
    </source>
</reference>
<dbReference type="SUPFAM" id="SSF54534">
    <property type="entry name" value="FKBP-like"/>
    <property type="match status" value="1"/>
</dbReference>
<organism evidence="2 3">
    <name type="scientific">SAR86 cluster bacterium</name>
    <dbReference type="NCBI Taxonomy" id="2030880"/>
    <lineage>
        <taxon>Bacteria</taxon>
        <taxon>Pseudomonadati</taxon>
        <taxon>Pseudomonadota</taxon>
        <taxon>Gammaproteobacteria</taxon>
        <taxon>SAR86 cluster</taxon>
    </lineage>
</organism>
<dbReference type="AlphaFoldDB" id="A0A368BRT2"/>
<proteinExistence type="predicted"/>
<dbReference type="GO" id="GO:0003755">
    <property type="term" value="F:peptidyl-prolyl cis-trans isomerase activity"/>
    <property type="evidence" value="ECO:0007669"/>
    <property type="project" value="InterPro"/>
</dbReference>
<evidence type="ECO:0000313" key="2">
    <source>
        <dbReference type="EMBL" id="RCL39567.1"/>
    </source>
</evidence>
<protein>
    <submittedName>
        <fullName evidence="2">Peptidyl-prolyl cis-trans isomerase</fullName>
    </submittedName>
</protein>
<dbReference type="EMBL" id="QOPC01000002">
    <property type="protein sequence ID" value="RCL39567.1"/>
    <property type="molecule type" value="Genomic_DNA"/>
</dbReference>
<accession>A0A368BRT2</accession>
<dbReference type="Gene3D" id="3.10.50.40">
    <property type="match status" value="1"/>
</dbReference>
<dbReference type="InterPro" id="IPR046357">
    <property type="entry name" value="PPIase_dom_sf"/>
</dbReference>
<gene>
    <name evidence="2" type="ORF">DBW98_00740</name>
</gene>
<dbReference type="Pfam" id="PF13145">
    <property type="entry name" value="Rotamase_2"/>
    <property type="match status" value="1"/>
</dbReference>
<feature type="domain" description="PpiC" evidence="1">
    <location>
        <begin position="107"/>
        <end position="228"/>
    </location>
</feature>
<dbReference type="InterPro" id="IPR027304">
    <property type="entry name" value="Trigger_fact/SurA_dom_sf"/>
</dbReference>
<dbReference type="Gene3D" id="1.10.4030.10">
    <property type="entry name" value="Porin chaperone SurA, peptide-binding domain"/>
    <property type="match status" value="1"/>
</dbReference>
<sequence>MNLRIVVFFAIGLLIFFLDIAFNSEQNSKDIYLSDQELSSLLTAWQSQVGRPPSDEEIANIINNFVQEEILYREALLLDLDQEDRIIKRRLAQKITFLKQETIPDDPSQEELEKFFEQNKKNYYVPATYSFSHHYFSKESNAKERAVKAFNDYQANQAELTGDPFFLGKNFYQSSSNDIKKNFGELFFVAIKNLTLNEWSGPHESAFGQHIIKLKEVKTGFYPSLEQVLLKVQQDYLSQSQDKAVAEYINEIRSQYRVIINPNYKFK</sequence>
<comment type="caution">
    <text evidence="2">The sequence shown here is derived from an EMBL/GenBank/DDBJ whole genome shotgun (WGS) entry which is preliminary data.</text>
</comment>
<dbReference type="Proteomes" id="UP000253032">
    <property type="component" value="Unassembled WGS sequence"/>
</dbReference>
<dbReference type="InterPro" id="IPR000297">
    <property type="entry name" value="PPIase_PpiC"/>
</dbReference>
<keyword evidence="2" id="KW-0413">Isomerase</keyword>
<evidence type="ECO:0000313" key="3">
    <source>
        <dbReference type="Proteomes" id="UP000253032"/>
    </source>
</evidence>
<name>A0A368BRT2_9GAMM</name>
<evidence type="ECO:0000259" key="1">
    <source>
        <dbReference type="Pfam" id="PF13145"/>
    </source>
</evidence>
<dbReference type="SUPFAM" id="SSF109998">
    <property type="entry name" value="Triger factor/SurA peptide-binding domain-like"/>
    <property type="match status" value="1"/>
</dbReference>